<organism evidence="1 2">
    <name type="scientific">Niabella yanshanensis</name>
    <dbReference type="NCBI Taxonomy" id="577386"/>
    <lineage>
        <taxon>Bacteria</taxon>
        <taxon>Pseudomonadati</taxon>
        <taxon>Bacteroidota</taxon>
        <taxon>Chitinophagia</taxon>
        <taxon>Chitinophagales</taxon>
        <taxon>Chitinophagaceae</taxon>
        <taxon>Niabella</taxon>
    </lineage>
</organism>
<protein>
    <submittedName>
        <fullName evidence="1">Uncharacterized protein</fullName>
    </submittedName>
</protein>
<evidence type="ECO:0000313" key="1">
    <source>
        <dbReference type="EMBL" id="WQD38247.1"/>
    </source>
</evidence>
<dbReference type="Proteomes" id="UP001325680">
    <property type="component" value="Chromosome"/>
</dbReference>
<keyword evidence="2" id="KW-1185">Reference proteome</keyword>
<dbReference type="EMBL" id="CP139960">
    <property type="protein sequence ID" value="WQD38247.1"/>
    <property type="molecule type" value="Genomic_DNA"/>
</dbReference>
<sequence length="74" mass="8516">MPCRVGSLTIIPGRKRYLYDMCSIIVGDLVKLLPPFSSKHVYEVKAVSGAYLTLYREKEHKDLVIYIKCLQKIN</sequence>
<evidence type="ECO:0000313" key="2">
    <source>
        <dbReference type="Proteomes" id="UP001325680"/>
    </source>
</evidence>
<proteinExistence type="predicted"/>
<gene>
    <name evidence="1" type="ORF">U0035_21485</name>
</gene>
<reference evidence="1 2" key="1">
    <citation type="submission" date="2023-12" db="EMBL/GenBank/DDBJ databases">
        <title>Genome sequencing and assembly of bacterial species from a model synthetic community.</title>
        <authorList>
            <person name="Hogle S.L."/>
        </authorList>
    </citation>
    <scope>NUCLEOTIDE SEQUENCE [LARGE SCALE GENOMIC DNA]</scope>
    <source>
        <strain evidence="1 2">HAMBI_3031</strain>
    </source>
</reference>
<dbReference type="RefSeq" id="WP_327138709.1">
    <property type="nucleotide sequence ID" value="NZ_CP139960.1"/>
</dbReference>
<name>A0ABZ0W6Y2_9BACT</name>
<accession>A0ABZ0W6Y2</accession>